<dbReference type="OrthoDB" id="964745at2"/>
<feature type="region of interest" description="Disordered" evidence="4">
    <location>
        <begin position="25"/>
        <end position="50"/>
    </location>
</feature>
<dbReference type="InterPro" id="IPR013517">
    <property type="entry name" value="FG-GAP"/>
</dbReference>
<dbReference type="Proteomes" id="UP000002011">
    <property type="component" value="Chromosome"/>
</dbReference>
<evidence type="ECO:0000256" key="2">
    <source>
        <dbReference type="ARBA" id="ARBA00022737"/>
    </source>
</evidence>
<evidence type="ECO:0000259" key="5">
    <source>
        <dbReference type="Pfam" id="PF18962"/>
    </source>
</evidence>
<dbReference type="PANTHER" id="PTHR23220:SF122">
    <property type="entry name" value="INTEGRIN ALPHA-PS1"/>
    <property type="match status" value="1"/>
</dbReference>
<proteinExistence type="predicted"/>
<dbReference type="GO" id="GO:0007229">
    <property type="term" value="P:integrin-mediated signaling pathway"/>
    <property type="evidence" value="ECO:0007669"/>
    <property type="project" value="TreeGrafter"/>
</dbReference>
<accession>C6W1L5</accession>
<dbReference type="GO" id="GO:0007160">
    <property type="term" value="P:cell-matrix adhesion"/>
    <property type="evidence" value="ECO:0007669"/>
    <property type="project" value="TreeGrafter"/>
</dbReference>
<dbReference type="eggNOG" id="COG1404">
    <property type="taxonomic scope" value="Bacteria"/>
</dbReference>
<keyword evidence="1" id="KW-0732">Signal</keyword>
<dbReference type="KEGG" id="dfe:Dfer_2527"/>
<reference evidence="6 7" key="1">
    <citation type="journal article" date="2009" name="Stand. Genomic Sci.">
        <title>Complete genome sequence of Dyadobacter fermentans type strain (NS114).</title>
        <authorList>
            <person name="Lang E."/>
            <person name="Lapidus A."/>
            <person name="Chertkov O."/>
            <person name="Brettin T."/>
            <person name="Detter J.C."/>
            <person name="Han C."/>
            <person name="Copeland A."/>
            <person name="Glavina Del Rio T."/>
            <person name="Nolan M."/>
            <person name="Chen F."/>
            <person name="Lucas S."/>
            <person name="Tice H."/>
            <person name="Cheng J.F."/>
            <person name="Land M."/>
            <person name="Hauser L."/>
            <person name="Chang Y.J."/>
            <person name="Jeffries C.D."/>
            <person name="Kopitz M."/>
            <person name="Bruce D."/>
            <person name="Goodwin L."/>
            <person name="Pitluck S."/>
            <person name="Ovchinnikova G."/>
            <person name="Pati A."/>
            <person name="Ivanova N."/>
            <person name="Mavrommatis K."/>
            <person name="Chen A."/>
            <person name="Palaniappan K."/>
            <person name="Chain P."/>
            <person name="Bristow J."/>
            <person name="Eisen J.A."/>
            <person name="Markowitz V."/>
            <person name="Hugenholtz P."/>
            <person name="Goker M."/>
            <person name="Rohde M."/>
            <person name="Kyrpides N.C."/>
            <person name="Klenk H.P."/>
        </authorList>
    </citation>
    <scope>NUCLEOTIDE SEQUENCE [LARGE SCALE GENOMIC DNA]</scope>
    <source>
        <strain evidence="7">ATCC 700827 / DSM 18053 / CIP 107007 / KCTC 52180 / NS114</strain>
    </source>
</reference>
<feature type="compositionally biased region" description="Basic and acidic residues" evidence="4">
    <location>
        <begin position="33"/>
        <end position="49"/>
    </location>
</feature>
<dbReference type="InterPro" id="IPR028994">
    <property type="entry name" value="Integrin_alpha_N"/>
</dbReference>
<dbReference type="PRINTS" id="PR01185">
    <property type="entry name" value="INTEGRINA"/>
</dbReference>
<dbReference type="Gene3D" id="2.130.10.130">
    <property type="entry name" value="Integrin alpha, N-terminal"/>
    <property type="match status" value="7"/>
</dbReference>
<dbReference type="NCBIfam" id="TIGR04183">
    <property type="entry name" value="Por_Secre_tail"/>
    <property type="match status" value="1"/>
</dbReference>
<dbReference type="SUPFAM" id="SSF69318">
    <property type="entry name" value="Integrin alpha N-terminal domain"/>
    <property type="match status" value="5"/>
</dbReference>
<dbReference type="InterPro" id="IPR013519">
    <property type="entry name" value="Int_alpha_beta-p"/>
</dbReference>
<dbReference type="PANTHER" id="PTHR23220">
    <property type="entry name" value="INTEGRIN ALPHA"/>
    <property type="match status" value="1"/>
</dbReference>
<evidence type="ECO:0000256" key="4">
    <source>
        <dbReference type="SAM" id="MobiDB-lite"/>
    </source>
</evidence>
<dbReference type="HOGENOM" id="CLU_257992_0_0_10"/>
<keyword evidence="7" id="KW-1185">Reference proteome</keyword>
<dbReference type="RefSeq" id="WP_015811995.1">
    <property type="nucleotide sequence ID" value="NC_013037.1"/>
</dbReference>
<dbReference type="InterPro" id="IPR026444">
    <property type="entry name" value="Secre_tail"/>
</dbReference>
<keyword evidence="2" id="KW-0677">Repeat</keyword>
<dbReference type="Pfam" id="PF01839">
    <property type="entry name" value="FG-GAP"/>
    <property type="match status" value="12"/>
</dbReference>
<gene>
    <name evidence="6" type="ordered locus">Dfer_2527</name>
</gene>
<protein>
    <submittedName>
        <fullName evidence="6">FG-GAP repeat protein</fullName>
    </submittedName>
</protein>
<dbReference type="GO" id="GO:0005178">
    <property type="term" value="F:integrin binding"/>
    <property type="evidence" value="ECO:0007669"/>
    <property type="project" value="TreeGrafter"/>
</dbReference>
<dbReference type="GO" id="GO:0009897">
    <property type="term" value="C:external side of plasma membrane"/>
    <property type="evidence" value="ECO:0007669"/>
    <property type="project" value="TreeGrafter"/>
</dbReference>
<dbReference type="InterPro" id="IPR000413">
    <property type="entry name" value="Integrin_alpha"/>
</dbReference>
<feature type="domain" description="Secretion system C-terminal sorting" evidence="5">
    <location>
        <begin position="1360"/>
        <end position="1420"/>
    </location>
</feature>
<dbReference type="GO" id="GO:0008305">
    <property type="term" value="C:integrin complex"/>
    <property type="evidence" value="ECO:0007669"/>
    <property type="project" value="InterPro"/>
</dbReference>
<dbReference type="STRING" id="471854.Dfer_2527"/>
<organism evidence="6 7">
    <name type="scientific">Dyadobacter fermentans (strain ATCC 700827 / DSM 18053 / CIP 107007 / KCTC 52180 / NS114)</name>
    <dbReference type="NCBI Taxonomy" id="471854"/>
    <lineage>
        <taxon>Bacteria</taxon>
        <taxon>Pseudomonadati</taxon>
        <taxon>Bacteroidota</taxon>
        <taxon>Cytophagia</taxon>
        <taxon>Cytophagales</taxon>
        <taxon>Spirosomataceae</taxon>
        <taxon>Dyadobacter</taxon>
    </lineage>
</organism>
<dbReference type="GO" id="GO:0033627">
    <property type="term" value="P:cell adhesion mediated by integrin"/>
    <property type="evidence" value="ECO:0007669"/>
    <property type="project" value="TreeGrafter"/>
</dbReference>
<dbReference type="GO" id="GO:0098609">
    <property type="term" value="P:cell-cell adhesion"/>
    <property type="evidence" value="ECO:0007669"/>
    <property type="project" value="TreeGrafter"/>
</dbReference>
<evidence type="ECO:0000256" key="1">
    <source>
        <dbReference type="ARBA" id="ARBA00022729"/>
    </source>
</evidence>
<dbReference type="PROSITE" id="PS51470">
    <property type="entry name" value="FG_GAP"/>
    <property type="match status" value="14"/>
</dbReference>
<dbReference type="SMR" id="C6W1L5"/>
<evidence type="ECO:0000313" key="6">
    <source>
        <dbReference type="EMBL" id="ACT93745.1"/>
    </source>
</evidence>
<keyword evidence="3" id="KW-0325">Glycoprotein</keyword>
<evidence type="ECO:0000313" key="7">
    <source>
        <dbReference type="Proteomes" id="UP000002011"/>
    </source>
</evidence>
<sequence>MEKKDLLKIVFALFLVTFFAGKINRETAPPPPKGKEVAQPHLTPKKELEGSNVDNAKIMQIISEREYHITKDAQGRLQSPNREQNLRAYYKPGRLTIENRRADAGNHFSLQLINKGIYADGEKLYTPEINAAQEPSSNELKIAHGAFTEEFINTKEGIRQNFVIHRAPKGTKHLAAHLRAEGLEVEDRGNDELRLYANSGGEKRLRLIYNDIHCWDANGKVLESSLGFRDGEIVLDVNAAEADYPVTIDPIIANGNPGNAAATVQGDQSAAGLGCSVSSAGDVNGDGYSDVVAGAYAYDNSEANEGVAFVFHGSAAGISSTPAIILEANQAGAQFGFSVAGAGDVNNDGFSDVVIGAPKYSNVEVEEGAAFVYYGSLSGLSQSSVTVLESGQDNANSGYSVATGGDVNRDGFSDVLVGAPFFDMGEDNEGVIFVYNGSGTGVANVAVSFGQSNFAGGMLGFSVACAGDVNGDGYSDVIAGALGYEDQAVSNTTGAAFIYHGSAIGFSFNKKLWANTDANMGFSVAGAGDVNGDGYSDVVVGANKHREDDGAAYVFHGSAVGVNSTIATTLTIVDSDSQMGNSVACAGDVNGDNFSDIIVGAPKFSDGQSLEGAAFIYQGSLAGVNDVAVSTIQGNQASASMGFSVASAGDVNGDGYSDVFVGAYTYDLGQTTEGCAFVYHGSAASSATAFKITKEMNQADASFGYSVASAGDVNGDGFSDVIVGAPLFDQGEVDEGAVFVFHGSISGLLFVGGSFEGNQQGARMGFSVSCAGDMNGDGFSDVIVGAPVYNNGEANEGAAFIFKGDATGVSFGWWQLILDADQEDARFGYSVAGTSDVNGDGYSDVIVGAILYDHDQIDEGAAFVYYGSSQGIDLSPSEPINHDQSGSIMGYAVNGAGDLNGDGYSDVIVSAPGYTQTQDGEGIVFVYYGSPTGINYNTSQSFVGNQLQANLGSAVSGAGDVNGDGFGDIVIGAVGYFNGELNEGAALIYHGSAAGVGKDPTIILDNNQSDSRMGYAAASAGDVNGDGYSDIIVGAYAYNFGNGEEGVAFVYHGSPTAMDAHAEATIRLNQVGAQFGFAAAGAGDVNGDGYSDVIIGGRHYVNGQNNEGGAFVYLGNQGNAAGTRNNLLLYNPDLVNLIDHSTVAKAEFGIGLREKSFLGRTNAKLVWESGKEGESFSNVPITNSTQFTGQNAGYTDLGTLGIQLMDIVVKQGKATKVRARTKYDPVTAITGQMYSPWRYIVTLSSGGSVNEGTPLPVTLVSFVARAVEKQVDLEWVTSSEIDSKSFEIQRSVDGKSWMTIGEVAARNEANGENRYNFADGQPVSGKNYYRLKMVDIDLSYAFSSIQSVTFDGLAGASVTVYPNPASHQIQIQGNPEGVSALQLVNAAGQIFFESGKFTPELNVEKLPAGTYLLVISYQDGRRESVKIALNKDL</sequence>
<name>C6W1L5_DYAFD</name>
<dbReference type="EMBL" id="CP001619">
    <property type="protein sequence ID" value="ACT93745.1"/>
    <property type="molecule type" value="Genomic_DNA"/>
</dbReference>
<dbReference type="eggNOG" id="COG2931">
    <property type="taxonomic scope" value="Bacteria"/>
</dbReference>
<dbReference type="Pfam" id="PF18962">
    <property type="entry name" value="Por_Secre_tail"/>
    <property type="match status" value="1"/>
</dbReference>
<evidence type="ECO:0000256" key="3">
    <source>
        <dbReference type="ARBA" id="ARBA00023180"/>
    </source>
</evidence>
<dbReference type="SMART" id="SM00191">
    <property type="entry name" value="Int_alpha"/>
    <property type="match status" value="14"/>
</dbReference>